<dbReference type="PROSITE" id="PS00135">
    <property type="entry name" value="TRYPSIN_SER"/>
    <property type="match status" value="1"/>
</dbReference>
<proteinExistence type="predicted"/>
<name>A0A4W6DF67_LATCA</name>
<dbReference type="GeneTree" id="ENSGT00940000163009"/>
<keyword evidence="11" id="KW-1185">Reference proteome</keyword>
<dbReference type="Proteomes" id="UP000314980">
    <property type="component" value="Unassembled WGS sequence"/>
</dbReference>
<evidence type="ECO:0000256" key="8">
    <source>
        <dbReference type="SAM" id="Phobius"/>
    </source>
</evidence>
<evidence type="ECO:0000256" key="4">
    <source>
        <dbReference type="ARBA" id="ARBA00022825"/>
    </source>
</evidence>
<dbReference type="InterPro" id="IPR033116">
    <property type="entry name" value="TRYPSIN_SER"/>
</dbReference>
<dbReference type="Ensembl" id="ENSLCAT00010024041.1">
    <property type="protein sequence ID" value="ENSLCAP00010023522.1"/>
    <property type="gene ID" value="ENSLCAG00010011026.1"/>
</dbReference>
<feature type="domain" description="Peptidase S1" evidence="9">
    <location>
        <begin position="87"/>
        <end position="321"/>
    </location>
</feature>
<organism evidence="10 11">
    <name type="scientific">Lates calcarifer</name>
    <name type="common">Barramundi</name>
    <name type="synonym">Holocentrus calcarifer</name>
    <dbReference type="NCBI Taxonomy" id="8187"/>
    <lineage>
        <taxon>Eukaryota</taxon>
        <taxon>Metazoa</taxon>
        <taxon>Chordata</taxon>
        <taxon>Craniata</taxon>
        <taxon>Vertebrata</taxon>
        <taxon>Euteleostomi</taxon>
        <taxon>Actinopterygii</taxon>
        <taxon>Neopterygii</taxon>
        <taxon>Teleostei</taxon>
        <taxon>Neoteleostei</taxon>
        <taxon>Acanthomorphata</taxon>
        <taxon>Carangaria</taxon>
        <taxon>Carangaria incertae sedis</taxon>
        <taxon>Centropomidae</taxon>
        <taxon>Lates</taxon>
    </lineage>
</organism>
<reference evidence="10" key="3">
    <citation type="submission" date="2025-09" db="UniProtKB">
        <authorList>
            <consortium name="Ensembl"/>
        </authorList>
    </citation>
    <scope>IDENTIFICATION</scope>
</reference>
<reference evidence="10" key="2">
    <citation type="submission" date="2025-08" db="UniProtKB">
        <authorList>
            <consortium name="Ensembl"/>
        </authorList>
    </citation>
    <scope>IDENTIFICATION</scope>
</reference>
<evidence type="ECO:0000259" key="9">
    <source>
        <dbReference type="PROSITE" id="PS50240"/>
    </source>
</evidence>
<protein>
    <recommendedName>
        <fullName evidence="9">Peptidase S1 domain-containing protein</fullName>
    </recommendedName>
</protein>
<feature type="region of interest" description="Disordered" evidence="7">
    <location>
        <begin position="346"/>
        <end position="370"/>
    </location>
</feature>
<evidence type="ECO:0000256" key="2">
    <source>
        <dbReference type="ARBA" id="ARBA00022729"/>
    </source>
</evidence>
<feature type="compositionally biased region" description="Basic and acidic residues" evidence="7">
    <location>
        <begin position="359"/>
        <end position="370"/>
    </location>
</feature>
<evidence type="ECO:0000256" key="7">
    <source>
        <dbReference type="SAM" id="MobiDB-lite"/>
    </source>
</evidence>
<keyword evidence="1" id="KW-0645">Protease</keyword>
<keyword evidence="8" id="KW-1133">Transmembrane helix</keyword>
<keyword evidence="4" id="KW-0720">Serine protease</keyword>
<evidence type="ECO:0000256" key="1">
    <source>
        <dbReference type="ARBA" id="ARBA00022670"/>
    </source>
</evidence>
<dbReference type="AlphaFoldDB" id="A0A4W6DF67"/>
<accession>A0A4W6DF67</accession>
<keyword evidence="5" id="KW-1015">Disulfide bond</keyword>
<feature type="transmembrane region" description="Helical" evidence="8">
    <location>
        <begin position="29"/>
        <end position="48"/>
    </location>
</feature>
<dbReference type="PRINTS" id="PR00722">
    <property type="entry name" value="CHYMOTRYPSIN"/>
</dbReference>
<evidence type="ECO:0000313" key="11">
    <source>
        <dbReference type="Proteomes" id="UP000314980"/>
    </source>
</evidence>
<sequence length="370" mass="40259">MFQEFFFSVFQSLTRSSNGKSKFLCVRSFPSFIIFCCFCFVYCSIIIYRTQTETNYEMRLVLQLLLSRSTLLGSVHNPKSPPLNTRIVGGQVAPEGSWPWQVSLHGSAGTHFCGGSLINNEWVLTAVHCVPSANPNGLVVYLGRQSQQGSNPNEVSRTVTQIINHPNYSAVTNNNDISLLKLSSPVTFTNFIMPVCLAASDSTIYAGTGAWVTGWGNIGSGVPLPSPQNLMEVEVPIVGNRQCKCDYGINTITNNMICAGLRTGGKDSCQGDSGGPLTSKQAGRWIQEGIVSFGNGCALPNFPGVYTRVQQYQTWINSQITSNQPGFITFTSTGTDSDLNVTCPGLPPPPTTVPPTTTAKREYLSRLRRK</sequence>
<dbReference type="Pfam" id="PF00089">
    <property type="entry name" value="Trypsin"/>
    <property type="match status" value="1"/>
</dbReference>
<evidence type="ECO:0000256" key="6">
    <source>
        <dbReference type="ARBA" id="ARBA00023180"/>
    </source>
</evidence>
<dbReference type="SMART" id="SM00020">
    <property type="entry name" value="Tryp_SPc"/>
    <property type="match status" value="1"/>
</dbReference>
<dbReference type="InterPro" id="IPR001314">
    <property type="entry name" value="Peptidase_S1A"/>
</dbReference>
<dbReference type="PANTHER" id="PTHR24253">
    <property type="entry name" value="TRANSMEMBRANE PROTEASE SERINE"/>
    <property type="match status" value="1"/>
</dbReference>
<dbReference type="InterPro" id="IPR043504">
    <property type="entry name" value="Peptidase_S1_PA_chymotrypsin"/>
</dbReference>
<dbReference type="SUPFAM" id="SSF50494">
    <property type="entry name" value="Trypsin-like serine proteases"/>
    <property type="match status" value="1"/>
</dbReference>
<dbReference type="FunFam" id="2.40.10.10:FF:000057">
    <property type="entry name" value="Zgc:100868"/>
    <property type="match status" value="1"/>
</dbReference>
<dbReference type="InterPro" id="IPR009003">
    <property type="entry name" value="Peptidase_S1_PA"/>
</dbReference>
<evidence type="ECO:0000313" key="10">
    <source>
        <dbReference type="Ensembl" id="ENSLCAP00010023522.1"/>
    </source>
</evidence>
<keyword evidence="3" id="KW-0378">Hydrolase</keyword>
<keyword evidence="2" id="KW-0732">Signal</keyword>
<keyword evidence="8" id="KW-0472">Membrane</keyword>
<dbReference type="GO" id="GO:0006508">
    <property type="term" value="P:proteolysis"/>
    <property type="evidence" value="ECO:0007669"/>
    <property type="project" value="UniProtKB-KW"/>
</dbReference>
<keyword evidence="6" id="KW-0325">Glycoprotein</keyword>
<dbReference type="PANTHER" id="PTHR24253:SF144">
    <property type="entry name" value="CHYMOTRYPSIN-LIKE PROTEASE CTRL-1-RELATED"/>
    <property type="match status" value="1"/>
</dbReference>
<dbReference type="Gene3D" id="2.40.10.10">
    <property type="entry name" value="Trypsin-like serine proteases"/>
    <property type="match status" value="1"/>
</dbReference>
<evidence type="ECO:0000256" key="5">
    <source>
        <dbReference type="ARBA" id="ARBA00023157"/>
    </source>
</evidence>
<dbReference type="GO" id="GO:0004252">
    <property type="term" value="F:serine-type endopeptidase activity"/>
    <property type="evidence" value="ECO:0007669"/>
    <property type="project" value="InterPro"/>
</dbReference>
<evidence type="ECO:0000256" key="3">
    <source>
        <dbReference type="ARBA" id="ARBA00022801"/>
    </source>
</evidence>
<dbReference type="CDD" id="cd00190">
    <property type="entry name" value="Tryp_SPc"/>
    <property type="match status" value="1"/>
</dbReference>
<keyword evidence="8" id="KW-0812">Transmembrane</keyword>
<reference evidence="11" key="1">
    <citation type="submission" date="2015-09" db="EMBL/GenBank/DDBJ databases">
        <authorList>
            <person name="Sai Rama Sridatta P."/>
        </authorList>
    </citation>
    <scope>NUCLEOTIDE SEQUENCE [LARGE SCALE GENOMIC DNA]</scope>
</reference>
<dbReference type="InterPro" id="IPR001254">
    <property type="entry name" value="Trypsin_dom"/>
</dbReference>
<dbReference type="PROSITE" id="PS50240">
    <property type="entry name" value="TRYPSIN_DOM"/>
    <property type="match status" value="1"/>
</dbReference>